<evidence type="ECO:0000313" key="2">
    <source>
        <dbReference type="Proteomes" id="UP000050794"/>
    </source>
</evidence>
<dbReference type="WBParaSite" id="TCNE_0000367901-mRNA-1">
    <property type="protein sequence ID" value="TCNE_0000367901-mRNA-1"/>
    <property type="gene ID" value="TCNE_0000367901"/>
</dbReference>
<organism evidence="2 3">
    <name type="scientific">Toxocara canis</name>
    <name type="common">Canine roundworm</name>
    <dbReference type="NCBI Taxonomy" id="6265"/>
    <lineage>
        <taxon>Eukaryota</taxon>
        <taxon>Metazoa</taxon>
        <taxon>Ecdysozoa</taxon>
        <taxon>Nematoda</taxon>
        <taxon>Chromadorea</taxon>
        <taxon>Rhabditida</taxon>
        <taxon>Spirurina</taxon>
        <taxon>Ascaridomorpha</taxon>
        <taxon>Ascaridoidea</taxon>
        <taxon>Toxocaridae</taxon>
        <taxon>Toxocara</taxon>
    </lineage>
</organism>
<keyword evidence="2" id="KW-1185">Reference proteome</keyword>
<proteinExistence type="predicted"/>
<reference evidence="3" key="1">
    <citation type="submission" date="2016-06" db="UniProtKB">
        <authorList>
            <consortium name="WormBaseParasite"/>
        </authorList>
    </citation>
    <scope>IDENTIFICATION</scope>
</reference>
<sequence>MYTWNIVQIKTTVVFDDPTKVERIEQDSFIVHARYFGRVAAFSSFSDAVAGVPYNGIRVQRIPEKFSHMGVSWFIPPQPLSHPSRMQFHQVMKTALGENRSLDDMGALHSLVVLEVFRKEIDP</sequence>
<accession>A0A183U5A9</accession>
<dbReference type="Proteomes" id="UP000050794">
    <property type="component" value="Unassembled WGS sequence"/>
</dbReference>
<reference evidence="1 2" key="2">
    <citation type="submission" date="2018-11" db="EMBL/GenBank/DDBJ databases">
        <authorList>
            <consortium name="Pathogen Informatics"/>
        </authorList>
    </citation>
    <scope>NUCLEOTIDE SEQUENCE [LARGE SCALE GENOMIC DNA]</scope>
</reference>
<dbReference type="AlphaFoldDB" id="A0A183U5A9"/>
<name>A0A183U5A9_TOXCA</name>
<evidence type="ECO:0000313" key="3">
    <source>
        <dbReference type="WBParaSite" id="TCNE_0000367901-mRNA-1"/>
    </source>
</evidence>
<evidence type="ECO:0000313" key="1">
    <source>
        <dbReference type="EMBL" id="VDM29396.1"/>
    </source>
</evidence>
<gene>
    <name evidence="1" type="ORF">TCNE_LOCUS3679</name>
</gene>
<dbReference type="EMBL" id="UYWY01004983">
    <property type="protein sequence ID" value="VDM29396.1"/>
    <property type="molecule type" value="Genomic_DNA"/>
</dbReference>
<protein>
    <submittedName>
        <fullName evidence="3">HotDog ACOT-type domain-containing protein</fullName>
    </submittedName>
</protein>